<dbReference type="GO" id="GO:0102130">
    <property type="term" value="F:malonyl-CoA methyltransferase activity"/>
    <property type="evidence" value="ECO:0007669"/>
    <property type="project" value="UniProtKB-EC"/>
</dbReference>
<gene>
    <name evidence="2" type="primary">bioC_2</name>
    <name evidence="2" type="ORF">ERS137965_01649</name>
    <name evidence="3" type="ORF">ERS137966_01884</name>
</gene>
<dbReference type="eggNOG" id="COG0500">
    <property type="taxonomic scope" value="Bacteria"/>
</dbReference>
<dbReference type="Proteomes" id="UP000041595">
    <property type="component" value="Unassembled WGS sequence"/>
</dbReference>
<reference evidence="3 4" key="1">
    <citation type="submission" date="2015-03" db="EMBL/GenBank/DDBJ databases">
        <authorList>
            <consortium name="Pathogen Informatics"/>
            <person name="Murphy D."/>
        </authorList>
    </citation>
    <scope>NUCLEOTIDE SEQUENCE [LARGE SCALE GENOMIC DNA]</scope>
    <source>
        <strain evidence="3 4">IP08791</strain>
    </source>
</reference>
<dbReference type="InterPro" id="IPR013216">
    <property type="entry name" value="Methyltransf_11"/>
</dbReference>
<evidence type="ECO:0000313" key="4">
    <source>
        <dbReference type="Proteomes" id="UP000038647"/>
    </source>
</evidence>
<dbReference type="EC" id="2.1.1.197" evidence="2"/>
<proteinExistence type="predicted"/>
<dbReference type="AlphaFoldDB" id="A0A0T9TR52"/>
<dbReference type="InterPro" id="IPR029063">
    <property type="entry name" value="SAM-dependent_MTases_sf"/>
</dbReference>
<dbReference type="SUPFAM" id="SSF53335">
    <property type="entry name" value="S-adenosyl-L-methionine-dependent methyltransferases"/>
    <property type="match status" value="1"/>
</dbReference>
<dbReference type="STRING" id="1453495.AT01_134"/>
<feature type="domain" description="Methyltransferase type 11" evidence="1">
    <location>
        <begin position="47"/>
        <end position="141"/>
    </location>
</feature>
<dbReference type="CDD" id="cd02440">
    <property type="entry name" value="AdoMet_MTases"/>
    <property type="match status" value="1"/>
</dbReference>
<protein>
    <submittedName>
        <fullName evidence="2">Biotin synthesis protein bioC</fullName>
        <ecNumber evidence="2">2.1.1.197</ecNumber>
    </submittedName>
</protein>
<dbReference type="EMBL" id="CQEJ01000007">
    <property type="protein sequence ID" value="CNK97381.1"/>
    <property type="molecule type" value="Genomic_DNA"/>
</dbReference>
<name>A0A0T9TR52_YERAL</name>
<dbReference type="Gene3D" id="3.40.50.150">
    <property type="entry name" value="Vaccinia Virus protein VP39"/>
    <property type="match status" value="1"/>
</dbReference>
<dbReference type="GO" id="GO:0032259">
    <property type="term" value="P:methylation"/>
    <property type="evidence" value="ECO:0007669"/>
    <property type="project" value="UniProtKB-KW"/>
</dbReference>
<dbReference type="RefSeq" id="WP_004705467.1">
    <property type="nucleotide sequence ID" value="NZ_CQCP01000010.1"/>
</dbReference>
<dbReference type="EMBL" id="CQEH01000007">
    <property type="protein sequence ID" value="CNK99182.1"/>
    <property type="molecule type" value="Genomic_DNA"/>
</dbReference>
<dbReference type="GO" id="GO:0008757">
    <property type="term" value="F:S-adenosylmethionine-dependent methyltransferase activity"/>
    <property type="evidence" value="ECO:0007669"/>
    <property type="project" value="InterPro"/>
</dbReference>
<dbReference type="OrthoDB" id="9791837at2"/>
<dbReference type="PANTHER" id="PTHR43861:SF1">
    <property type="entry name" value="TRANS-ACONITATE 2-METHYLTRANSFERASE"/>
    <property type="match status" value="1"/>
</dbReference>
<keyword evidence="2" id="KW-0808">Transferase</keyword>
<evidence type="ECO:0000313" key="3">
    <source>
        <dbReference type="EMBL" id="CNK99182.1"/>
    </source>
</evidence>
<organism evidence="2 5">
    <name type="scientific">Yersinia aldovae</name>
    <dbReference type="NCBI Taxonomy" id="29483"/>
    <lineage>
        <taxon>Bacteria</taxon>
        <taxon>Pseudomonadati</taxon>
        <taxon>Pseudomonadota</taxon>
        <taxon>Gammaproteobacteria</taxon>
        <taxon>Enterobacterales</taxon>
        <taxon>Yersiniaceae</taxon>
        <taxon>Yersinia</taxon>
    </lineage>
</organism>
<evidence type="ECO:0000313" key="5">
    <source>
        <dbReference type="Proteomes" id="UP000041595"/>
    </source>
</evidence>
<accession>A0A0T9TR52</accession>
<keyword evidence="2" id="KW-0489">Methyltransferase</keyword>
<dbReference type="Pfam" id="PF08241">
    <property type="entry name" value="Methyltransf_11"/>
    <property type="match status" value="1"/>
</dbReference>
<evidence type="ECO:0000259" key="1">
    <source>
        <dbReference type="Pfam" id="PF08241"/>
    </source>
</evidence>
<dbReference type="Proteomes" id="UP000038647">
    <property type="component" value="Unassembled WGS sequence"/>
</dbReference>
<keyword evidence="4" id="KW-1185">Reference proteome</keyword>
<dbReference type="PANTHER" id="PTHR43861">
    <property type="entry name" value="TRANS-ACONITATE 2-METHYLTRANSFERASE-RELATED"/>
    <property type="match status" value="1"/>
</dbReference>
<evidence type="ECO:0000313" key="2">
    <source>
        <dbReference type="EMBL" id="CNK97381.1"/>
    </source>
</evidence>
<sequence>MAQNIYDNKIFFAGYAKLNRSVHGLDGAPEWPMIRKMLPCLTGRKVVDLGCGYGWFCRYASKQGASETLGLDISERMLSRAKELTSDESIIYRQEDLENLYLPTKEYHLAYSSLALHYIKALPTLLKIIYQSLVPSGNFVFSAEHPIYTAPKQPGWLIASDGQKSWPINNYQVEGERITNWLTDGVVKQHRTLGSYINLLINTGFIITHVEEWGPTMQQIADCPALDEEKERPMIFLISAKKPE</sequence>
<reference evidence="2 5" key="2">
    <citation type="submission" date="2015-03" db="EMBL/GenBank/DDBJ databases">
        <authorList>
            <person name="Murphy D."/>
        </authorList>
    </citation>
    <scope>NUCLEOTIDE SEQUENCE [LARGE SCALE GENOMIC DNA]</scope>
    <source>
        <strain evidence="2 5">IP06005</strain>
    </source>
</reference>